<evidence type="ECO:0000256" key="10">
    <source>
        <dbReference type="SAM" id="MobiDB-lite"/>
    </source>
</evidence>
<evidence type="ECO:0000259" key="11">
    <source>
        <dbReference type="PROSITE" id="PS50305"/>
    </source>
</evidence>
<feature type="binding site" evidence="9">
    <location>
        <position position="155"/>
    </location>
    <ligand>
        <name>Zn(2+)</name>
        <dbReference type="ChEBI" id="CHEBI:29105"/>
    </ligand>
</feature>
<dbReference type="InterPro" id="IPR026591">
    <property type="entry name" value="Sirtuin_cat_small_dom_sf"/>
</dbReference>
<evidence type="ECO:0000256" key="5">
    <source>
        <dbReference type="ARBA" id="ARBA00022723"/>
    </source>
</evidence>
<evidence type="ECO:0000256" key="3">
    <source>
        <dbReference type="ARBA" id="ARBA00006924"/>
    </source>
</evidence>
<dbReference type="PANTHER" id="PTHR11085">
    <property type="entry name" value="NAD-DEPENDENT PROTEIN DEACYLASE SIRTUIN-5, MITOCHONDRIAL-RELATED"/>
    <property type="match status" value="1"/>
</dbReference>
<keyword evidence="7" id="KW-0520">NAD</keyword>
<dbReference type="EMBL" id="JAPEVG010000157">
    <property type="protein sequence ID" value="KAJ8480665.1"/>
    <property type="molecule type" value="Genomic_DNA"/>
</dbReference>
<feature type="active site" description="Proton acceptor" evidence="9">
    <location>
        <position position="144"/>
    </location>
</feature>
<evidence type="ECO:0000313" key="12">
    <source>
        <dbReference type="EMBL" id="KAJ8480665.1"/>
    </source>
</evidence>
<gene>
    <name evidence="12" type="ORF">ONZ51_g6500</name>
</gene>
<dbReference type="Pfam" id="PF02146">
    <property type="entry name" value="SIR2"/>
    <property type="match status" value="1"/>
</dbReference>
<dbReference type="InterPro" id="IPR050134">
    <property type="entry name" value="NAD-dep_sirtuin_deacylases"/>
</dbReference>
<comment type="caution">
    <text evidence="12">The sequence shown here is derived from an EMBL/GenBank/DDBJ whole genome shotgun (WGS) entry which is preliminary data.</text>
</comment>
<dbReference type="InterPro" id="IPR026590">
    <property type="entry name" value="Ssirtuin_cat_dom"/>
</dbReference>
<evidence type="ECO:0000313" key="13">
    <source>
        <dbReference type="Proteomes" id="UP001215151"/>
    </source>
</evidence>
<feature type="binding site" evidence="9">
    <location>
        <position position="179"/>
    </location>
    <ligand>
        <name>Zn(2+)</name>
        <dbReference type="ChEBI" id="CHEBI:29105"/>
    </ligand>
</feature>
<evidence type="ECO:0000256" key="2">
    <source>
        <dbReference type="ARBA" id="ARBA00004173"/>
    </source>
</evidence>
<evidence type="ECO:0000256" key="1">
    <source>
        <dbReference type="ARBA" id="ARBA00001947"/>
    </source>
</evidence>
<feature type="compositionally biased region" description="Low complexity" evidence="10">
    <location>
        <begin position="364"/>
        <end position="374"/>
    </location>
</feature>
<dbReference type="PROSITE" id="PS50305">
    <property type="entry name" value="SIRTUIN"/>
    <property type="match status" value="1"/>
</dbReference>
<dbReference type="SUPFAM" id="SSF52467">
    <property type="entry name" value="DHS-like NAD/FAD-binding domain"/>
    <property type="match status" value="1"/>
</dbReference>
<dbReference type="Proteomes" id="UP001215151">
    <property type="component" value="Unassembled WGS sequence"/>
</dbReference>
<feature type="region of interest" description="Disordered" evidence="10">
    <location>
        <begin position="353"/>
        <end position="427"/>
    </location>
</feature>
<keyword evidence="4" id="KW-0808">Transferase</keyword>
<dbReference type="CDD" id="cd01408">
    <property type="entry name" value="SIRT1"/>
    <property type="match status" value="1"/>
</dbReference>
<keyword evidence="13" id="KW-1185">Reference proteome</keyword>
<reference evidence="12" key="1">
    <citation type="submission" date="2022-11" db="EMBL/GenBank/DDBJ databases">
        <title>Genome Sequence of Cubamyces cubensis.</title>
        <authorList>
            <person name="Buettner E."/>
        </authorList>
    </citation>
    <scope>NUCLEOTIDE SEQUENCE</scope>
    <source>
        <strain evidence="12">MPL-01</strain>
    </source>
</reference>
<keyword evidence="6 9" id="KW-0862">Zinc</keyword>
<dbReference type="InterPro" id="IPR029035">
    <property type="entry name" value="DHS-like_NAD/FAD-binding_dom"/>
</dbReference>
<comment type="similarity">
    <text evidence="3">Belongs to the sirtuin family. Class I subfamily.</text>
</comment>
<sequence length="427" mass="46198">MGNELSAPYDGPPQVLKARDVPSVVEHIKSPACRRICVMLGAGVSTAAGIPDFRSPGTGLYSNLQRLNLPYPEAVFEINYFRENPVPFYTLARELYPGRFRPTITHTFVKLLADHRLLDTCFTQNIDTLERQAGVPSSKIVEAHGSFASQHCIECHAAFDGAKMKEAVEKSDIVRCGECGGLVKPDIVFFGESLPPTFHMTVPRLRGADLLIVIGTSLTVQPFASLTTLVPEGCPRVLINMDPAGDIGTRPDDVVLLGRCDEIVRKICRELGWEEELDREWAKTEIMKPLDVLTEATPEARGERAASVADLGEVAPPLKPAAEVSGVAPAVTEAEIEDARVEAEVETLTAQVEKGLEISEGQGPREPTTTTITPEEPHPSTATESKEASEVPGASRNADDASSEKEEDAAPAKEKLSFDAILDLNGH</sequence>
<evidence type="ECO:0000256" key="8">
    <source>
        <dbReference type="ARBA" id="ARBA00023128"/>
    </source>
</evidence>
<dbReference type="GO" id="GO:0070403">
    <property type="term" value="F:NAD+ binding"/>
    <property type="evidence" value="ECO:0007669"/>
    <property type="project" value="InterPro"/>
</dbReference>
<keyword evidence="8" id="KW-0496">Mitochondrion</keyword>
<dbReference type="GO" id="GO:0005739">
    <property type="term" value="C:mitochondrion"/>
    <property type="evidence" value="ECO:0007669"/>
    <property type="project" value="UniProtKB-SubCell"/>
</dbReference>
<dbReference type="GO" id="GO:0046872">
    <property type="term" value="F:metal ion binding"/>
    <property type="evidence" value="ECO:0007669"/>
    <property type="project" value="UniProtKB-KW"/>
</dbReference>
<dbReference type="GO" id="GO:0005634">
    <property type="term" value="C:nucleus"/>
    <property type="evidence" value="ECO:0007669"/>
    <property type="project" value="TreeGrafter"/>
</dbReference>
<name>A0AAD7XA03_9APHY</name>
<organism evidence="12 13">
    <name type="scientific">Trametes cubensis</name>
    <dbReference type="NCBI Taxonomy" id="1111947"/>
    <lineage>
        <taxon>Eukaryota</taxon>
        <taxon>Fungi</taxon>
        <taxon>Dikarya</taxon>
        <taxon>Basidiomycota</taxon>
        <taxon>Agaricomycotina</taxon>
        <taxon>Agaricomycetes</taxon>
        <taxon>Polyporales</taxon>
        <taxon>Polyporaceae</taxon>
        <taxon>Trametes</taxon>
    </lineage>
</organism>
<protein>
    <recommendedName>
        <fullName evidence="11">Deacetylase sirtuin-type domain-containing protein</fullName>
    </recommendedName>
</protein>
<dbReference type="PANTHER" id="PTHR11085:SF6">
    <property type="entry name" value="NAD-DEPENDENT PROTEIN DEACETYLASE SIRTUIN-2"/>
    <property type="match status" value="1"/>
</dbReference>
<proteinExistence type="inferred from homology"/>
<dbReference type="GO" id="GO:0017136">
    <property type="term" value="F:histone deacetylase activity, NAD-dependent"/>
    <property type="evidence" value="ECO:0007669"/>
    <property type="project" value="TreeGrafter"/>
</dbReference>
<dbReference type="InterPro" id="IPR003000">
    <property type="entry name" value="Sirtuin"/>
</dbReference>
<feature type="binding site" evidence="9">
    <location>
        <position position="176"/>
    </location>
    <ligand>
        <name>Zn(2+)</name>
        <dbReference type="ChEBI" id="CHEBI:29105"/>
    </ligand>
</feature>
<evidence type="ECO:0000256" key="6">
    <source>
        <dbReference type="ARBA" id="ARBA00022833"/>
    </source>
</evidence>
<dbReference type="Gene3D" id="3.40.50.1220">
    <property type="entry name" value="TPP-binding domain"/>
    <property type="match status" value="1"/>
</dbReference>
<comment type="cofactor">
    <cofactor evidence="1">
        <name>Zn(2+)</name>
        <dbReference type="ChEBI" id="CHEBI:29105"/>
    </cofactor>
</comment>
<dbReference type="Gene3D" id="3.30.1600.10">
    <property type="entry name" value="SIR2/SIRT2 'Small Domain"/>
    <property type="match status" value="1"/>
</dbReference>
<accession>A0AAD7XA03</accession>
<evidence type="ECO:0000256" key="7">
    <source>
        <dbReference type="ARBA" id="ARBA00023027"/>
    </source>
</evidence>
<keyword evidence="5 9" id="KW-0479">Metal-binding</keyword>
<comment type="subcellular location">
    <subcellularLocation>
        <location evidence="2">Mitochondrion</location>
    </subcellularLocation>
</comment>
<dbReference type="AlphaFoldDB" id="A0AAD7XA03"/>
<feature type="domain" description="Deacetylase sirtuin-type" evidence="11">
    <location>
        <begin position="14"/>
        <end position="274"/>
    </location>
</feature>
<feature type="binding site" evidence="9">
    <location>
        <position position="152"/>
    </location>
    <ligand>
        <name>Zn(2+)</name>
        <dbReference type="ChEBI" id="CHEBI:29105"/>
    </ligand>
</feature>
<evidence type="ECO:0000256" key="4">
    <source>
        <dbReference type="ARBA" id="ARBA00022679"/>
    </source>
</evidence>
<evidence type="ECO:0000256" key="9">
    <source>
        <dbReference type="PROSITE-ProRule" id="PRU00236"/>
    </source>
</evidence>
<feature type="compositionally biased region" description="Basic and acidic residues" evidence="10">
    <location>
        <begin position="397"/>
        <end position="417"/>
    </location>
</feature>